<evidence type="ECO:0000256" key="1">
    <source>
        <dbReference type="SAM" id="Coils"/>
    </source>
</evidence>
<keyword evidence="2" id="KW-0472">Membrane</keyword>
<dbReference type="EMBL" id="JAJPDJ010000074">
    <property type="protein sequence ID" value="MCD7139700.1"/>
    <property type="molecule type" value="Genomic_DNA"/>
</dbReference>
<dbReference type="RefSeq" id="WP_182588894.1">
    <property type="nucleotide sequence ID" value="NZ_JACIVH010000064.1"/>
</dbReference>
<name>A0ABS8RGE1_9LACO</name>
<feature type="coiled-coil region" evidence="1">
    <location>
        <begin position="146"/>
        <end position="200"/>
    </location>
</feature>
<feature type="coiled-coil region" evidence="1">
    <location>
        <begin position="61"/>
        <end position="102"/>
    </location>
</feature>
<sequence>MTKEQVIEKLIDQVNHNMDTFIGILGIVLAAFLYFQWRLSEKQIQKMKDSTKQELEEKYHFQEIINKINEIEKKIGRTEKKLIELNQNINNNRQKIDSVIQDENKKFADSLAADAKLDVDKKIMIARLQKLELESQANLFVTMKDLDESKKLADAMQTKIDKLMANKTFEPVIGSLSAIYRVLEKSNNQAANELATYLNKKYPIATYFIGLDNF</sequence>
<dbReference type="Proteomes" id="UP001200032">
    <property type="component" value="Unassembled WGS sequence"/>
</dbReference>
<keyword evidence="2" id="KW-0812">Transmembrane</keyword>
<gene>
    <name evidence="3" type="ORF">LTY59_10870</name>
</gene>
<evidence type="ECO:0000313" key="4">
    <source>
        <dbReference type="Proteomes" id="UP001200032"/>
    </source>
</evidence>
<keyword evidence="2" id="KW-1133">Transmembrane helix</keyword>
<organism evidence="3 4">
    <name type="scientific">Limosilactobacillus balticus</name>
    <dbReference type="NCBI Taxonomy" id="2759747"/>
    <lineage>
        <taxon>Bacteria</taxon>
        <taxon>Bacillati</taxon>
        <taxon>Bacillota</taxon>
        <taxon>Bacilli</taxon>
        <taxon>Lactobacillales</taxon>
        <taxon>Lactobacillaceae</taxon>
        <taxon>Limosilactobacillus</taxon>
    </lineage>
</organism>
<comment type="caution">
    <text evidence="3">The sequence shown here is derived from an EMBL/GenBank/DDBJ whole genome shotgun (WGS) entry which is preliminary data.</text>
</comment>
<feature type="transmembrane region" description="Helical" evidence="2">
    <location>
        <begin position="20"/>
        <end position="37"/>
    </location>
</feature>
<proteinExistence type="predicted"/>
<evidence type="ECO:0000313" key="3">
    <source>
        <dbReference type="EMBL" id="MCD7139700.1"/>
    </source>
</evidence>
<accession>A0ABS8RGE1</accession>
<keyword evidence="1" id="KW-0175">Coiled coil</keyword>
<evidence type="ECO:0000256" key="2">
    <source>
        <dbReference type="SAM" id="Phobius"/>
    </source>
</evidence>
<protein>
    <submittedName>
        <fullName evidence="3">Uncharacterized protein</fullName>
    </submittedName>
</protein>
<reference evidence="3 4" key="1">
    <citation type="submission" date="2021-12" db="EMBL/GenBank/DDBJ databases">
        <title>A phylogenomic analysis of Limosilactobacillus reuteri reveals ancient and stable evolutionary relationships with rodents and birds and zoonotic transmission to humans.</title>
        <authorList>
            <person name="Li F."/>
            <person name="Li X."/>
            <person name="Cheng C."/>
            <person name="Tollenaar S."/>
            <person name="Zhang J.S."/>
            <person name="Simpson D."/>
            <person name="Tasseva G."/>
            <person name="Perez-Munoz M.E."/>
            <person name="Frese S."/>
            <person name="Gaenzle M.G."/>
            <person name="Walter J."/>
            <person name="Zheng J."/>
        </authorList>
    </citation>
    <scope>NUCLEOTIDE SEQUENCE [LARGE SCALE GENOMIC DNA]</scope>
    <source>
        <strain evidence="3 4">WF-AF5-A</strain>
    </source>
</reference>
<keyword evidence="4" id="KW-1185">Reference proteome</keyword>